<accession>A0ABR3F3N9</accession>
<proteinExistence type="predicted"/>
<evidence type="ECO:0000313" key="2">
    <source>
        <dbReference type="Proteomes" id="UP001465976"/>
    </source>
</evidence>
<dbReference type="Proteomes" id="UP001465976">
    <property type="component" value="Unassembled WGS sequence"/>
</dbReference>
<comment type="caution">
    <text evidence="1">The sequence shown here is derived from an EMBL/GenBank/DDBJ whole genome shotgun (WGS) entry which is preliminary data.</text>
</comment>
<sequence>MFVHNRPAPDLSGLDIDSLLDLAGVADKYGNHFALAACRQPMRLLADRSSEEALKILRFKATHRDFEGIDPIASNTIQFPIIHVLKAFGQNHTQEFATWVTSFQTFPVSKSG</sequence>
<name>A0ABR3F3N9_9AGAR</name>
<protein>
    <submittedName>
        <fullName evidence="1">Uncharacterized protein</fullName>
    </submittedName>
</protein>
<dbReference type="EMBL" id="JBAHYK010001046">
    <property type="protein sequence ID" value="KAL0569821.1"/>
    <property type="molecule type" value="Genomic_DNA"/>
</dbReference>
<keyword evidence="2" id="KW-1185">Reference proteome</keyword>
<gene>
    <name evidence="1" type="ORF">V5O48_012139</name>
</gene>
<evidence type="ECO:0000313" key="1">
    <source>
        <dbReference type="EMBL" id="KAL0569821.1"/>
    </source>
</evidence>
<organism evidence="1 2">
    <name type="scientific">Marasmius crinis-equi</name>
    <dbReference type="NCBI Taxonomy" id="585013"/>
    <lineage>
        <taxon>Eukaryota</taxon>
        <taxon>Fungi</taxon>
        <taxon>Dikarya</taxon>
        <taxon>Basidiomycota</taxon>
        <taxon>Agaricomycotina</taxon>
        <taxon>Agaricomycetes</taxon>
        <taxon>Agaricomycetidae</taxon>
        <taxon>Agaricales</taxon>
        <taxon>Marasmiineae</taxon>
        <taxon>Marasmiaceae</taxon>
        <taxon>Marasmius</taxon>
    </lineage>
</organism>
<reference evidence="1 2" key="1">
    <citation type="submission" date="2024-02" db="EMBL/GenBank/DDBJ databases">
        <title>A draft genome for the cacao thread blight pathogen Marasmius crinis-equi.</title>
        <authorList>
            <person name="Cohen S.P."/>
            <person name="Baruah I.K."/>
            <person name="Amoako-Attah I."/>
            <person name="Bukari Y."/>
            <person name="Meinhardt L.W."/>
            <person name="Bailey B.A."/>
        </authorList>
    </citation>
    <scope>NUCLEOTIDE SEQUENCE [LARGE SCALE GENOMIC DNA]</scope>
    <source>
        <strain evidence="1 2">GH-76</strain>
    </source>
</reference>